<comment type="caution">
    <text evidence="1">The sequence shown here is derived from an EMBL/GenBank/DDBJ whole genome shotgun (WGS) entry which is preliminary data.</text>
</comment>
<reference evidence="1 2" key="1">
    <citation type="journal article" date="2015" name="Mol. Biochem. Parasitol.">
        <title>Identification of polymorphic genes for use in assemblage B genotyping assays through comparative genomics of multiple assemblage B Giardia duodenalis isolates.</title>
        <authorList>
            <person name="Wielinga C."/>
            <person name="Thompson R.C."/>
            <person name="Monis P."/>
            <person name="Ryan U."/>
        </authorList>
    </citation>
    <scope>NUCLEOTIDE SEQUENCE [LARGE SCALE GENOMIC DNA]</scope>
    <source>
        <strain evidence="1 2">BAH15c1</strain>
    </source>
</reference>
<accession>A0A132NPK9</accession>
<name>A0A132NPK9_GIAIN</name>
<dbReference type="OrthoDB" id="10303211at2759"/>
<sequence length="655" mass="75038">MSALKKLFQLSCSIQEHTHAFRGPFTCELFSRFIKKPARPPSVTSPLPVLPTVDVDADTYLRAKRMLFVHNEHRLVLSQDPENFPLRTSSILLYLTSPFLVKSAICDSAVLLSNALKVPIIAIVENPGPCYHRLYRFLYGNYRITTIGINTRKVCYHQKDIIVHFSIYFSANIVLVEYLPMLVKNEHQFLTPAHELSMTFSLLLRNTAVFYLCPYPLRLRTGPLQVAHLSNTAILWDTRSQIVTQQGMLPGPEFMKAIRQLPSHSINYPQYSWISPLISAHIHIYDVASKREVHEISLPQQLKDCMQLWVVENGSCLIREIQYSNNVYLMLRGIILFMIVNSGLSIFHTHLQSSNKQHTTEASARNNQDQRAWKDMDAQFEALSSYLDSVEKNMDQPVGESPQELSGNLTHVCSELLHQLTSDSGYGTMSHVVITVYLGYIPLEALLLFASKQRSGTTNEQEERKLDSADTFTSVYTFALRETNNSGKIKEGDPATPQYLLWLLYNSHVRKLYFEMLRSLDITLCPIVSQQGLLNFSERVLSVLQIQLLFALCSSNSLDQYLLFLFRTSYQYARQELTSPMPLVSRQYLAYNLTLLDVITILSPIYRKMVYLYSLRYVECVIFNVYGRNASQGVPQQLTNLLPDFHSVSNRIRLE</sequence>
<dbReference type="Proteomes" id="UP000070089">
    <property type="component" value="Unassembled WGS sequence"/>
</dbReference>
<proteinExistence type="predicted"/>
<dbReference type="AlphaFoldDB" id="A0A132NPK9"/>
<organism evidence="1 2">
    <name type="scientific">Giardia duodenalis assemblage B</name>
    <dbReference type="NCBI Taxonomy" id="1394984"/>
    <lineage>
        <taxon>Eukaryota</taxon>
        <taxon>Metamonada</taxon>
        <taxon>Diplomonadida</taxon>
        <taxon>Hexamitidae</taxon>
        <taxon>Giardiinae</taxon>
        <taxon>Giardia</taxon>
    </lineage>
</organism>
<gene>
    <name evidence="1" type="ORF">QR46_4024</name>
</gene>
<dbReference type="EMBL" id="JXTI01000142">
    <property type="protein sequence ID" value="KWX12000.1"/>
    <property type="molecule type" value="Genomic_DNA"/>
</dbReference>
<evidence type="ECO:0000313" key="1">
    <source>
        <dbReference type="EMBL" id="KWX12000.1"/>
    </source>
</evidence>
<evidence type="ECO:0000313" key="2">
    <source>
        <dbReference type="Proteomes" id="UP000070089"/>
    </source>
</evidence>
<protein>
    <submittedName>
        <fullName evidence="1">Uncharacterized protein</fullName>
    </submittedName>
</protein>
<dbReference type="VEuPathDB" id="GiardiaDB:QR46_4024"/>